<feature type="transmembrane region" description="Helical" evidence="1">
    <location>
        <begin position="6"/>
        <end position="26"/>
    </location>
</feature>
<keyword evidence="1" id="KW-0472">Membrane</keyword>
<dbReference type="EMBL" id="JBJKBG010000007">
    <property type="protein sequence ID" value="KAL3729706.1"/>
    <property type="molecule type" value="Genomic_DNA"/>
</dbReference>
<protein>
    <submittedName>
        <fullName evidence="2">Uncharacterized protein</fullName>
    </submittedName>
</protein>
<gene>
    <name evidence="2" type="ORF">ACJRO7_026788</name>
</gene>
<accession>A0ABD3JNZ6</accession>
<feature type="non-terminal residue" evidence="2">
    <location>
        <position position="52"/>
    </location>
</feature>
<feature type="non-terminal residue" evidence="2">
    <location>
        <position position="1"/>
    </location>
</feature>
<keyword evidence="1" id="KW-1133">Transmembrane helix</keyword>
<dbReference type="AlphaFoldDB" id="A0ABD3JNZ6"/>
<dbReference type="Proteomes" id="UP001634007">
    <property type="component" value="Unassembled WGS sequence"/>
</dbReference>
<evidence type="ECO:0000256" key="1">
    <source>
        <dbReference type="SAM" id="Phobius"/>
    </source>
</evidence>
<organism evidence="2 3">
    <name type="scientific">Eucalyptus globulus</name>
    <name type="common">Tasmanian blue gum</name>
    <dbReference type="NCBI Taxonomy" id="34317"/>
    <lineage>
        <taxon>Eukaryota</taxon>
        <taxon>Viridiplantae</taxon>
        <taxon>Streptophyta</taxon>
        <taxon>Embryophyta</taxon>
        <taxon>Tracheophyta</taxon>
        <taxon>Spermatophyta</taxon>
        <taxon>Magnoliopsida</taxon>
        <taxon>eudicotyledons</taxon>
        <taxon>Gunneridae</taxon>
        <taxon>Pentapetalae</taxon>
        <taxon>rosids</taxon>
        <taxon>malvids</taxon>
        <taxon>Myrtales</taxon>
        <taxon>Myrtaceae</taxon>
        <taxon>Myrtoideae</taxon>
        <taxon>Eucalypteae</taxon>
        <taxon>Eucalyptus</taxon>
    </lineage>
</organism>
<keyword evidence="1" id="KW-0812">Transmembrane</keyword>
<proteinExistence type="predicted"/>
<evidence type="ECO:0000313" key="3">
    <source>
        <dbReference type="Proteomes" id="UP001634007"/>
    </source>
</evidence>
<sequence>TEMVIAVVIVVMIVALVGTLVVDMEVEVESALSVTRLGIVEGSVLVEGAGEV</sequence>
<comment type="caution">
    <text evidence="2">The sequence shown here is derived from an EMBL/GenBank/DDBJ whole genome shotgun (WGS) entry which is preliminary data.</text>
</comment>
<reference evidence="2 3" key="1">
    <citation type="submission" date="2024-11" db="EMBL/GenBank/DDBJ databases">
        <title>Chromosome-level genome assembly of Eucalyptus globulus Labill. provides insights into its genome evolution.</title>
        <authorList>
            <person name="Li X."/>
        </authorList>
    </citation>
    <scope>NUCLEOTIDE SEQUENCE [LARGE SCALE GENOMIC DNA]</scope>
    <source>
        <strain evidence="2">CL2024</strain>
        <tissue evidence="2">Fresh tender leaves</tissue>
    </source>
</reference>
<name>A0ABD3JNZ6_EUCGL</name>
<evidence type="ECO:0000313" key="2">
    <source>
        <dbReference type="EMBL" id="KAL3729706.1"/>
    </source>
</evidence>
<keyword evidence="3" id="KW-1185">Reference proteome</keyword>